<dbReference type="Pfam" id="PF13687">
    <property type="entry name" value="DUF4153"/>
    <property type="match status" value="1"/>
</dbReference>
<feature type="transmembrane region" description="Helical" evidence="1">
    <location>
        <begin position="362"/>
        <end position="386"/>
    </location>
</feature>
<organism evidence="2 3">
    <name type="scientific">Clostridium scindens (strain JCM 10418 / VPI 12708)</name>
    <dbReference type="NCBI Taxonomy" id="29347"/>
    <lineage>
        <taxon>Bacteria</taxon>
        <taxon>Bacillati</taxon>
        <taxon>Bacillota</taxon>
        <taxon>Clostridia</taxon>
        <taxon>Lachnospirales</taxon>
        <taxon>Lachnospiraceae</taxon>
    </lineage>
</organism>
<feature type="transmembrane region" description="Helical" evidence="1">
    <location>
        <begin position="55"/>
        <end position="72"/>
    </location>
</feature>
<sequence>MKTTNKSNHMEVLFMNVTERPLIAKMRENYRYFGGLSLLYGIIFAFCLYKNMHGITFPVCVAITIVFAVLFLKKINYRIMKQSLPYIVGMILLSISTVLTSSFFLHFFNLAGIILLFFVFMIHQFYNDRDWNFPAYLKRIFILAGTVIESIPKPYAHGAEYLGGSKNKKNHIIIAIAIGLCIAIGSLCVILPLLLNSDIIFAKFFGEMLIYINFRTIFGIGLTVVIGFTLSYAFFCGLCKYNFPEGKERRRKYYNPVIGITFTSVISFIYLIYCLIQIMYLFIGIQKGLPSDVTYAQYARTGFWELLTVGMINFVMVLLCMYLFQDHIAMKIILTIISGCTFIMLFSAAYRMMMYIGAYHLTFLRILVLWFLIVLALIMGGVIISIYKGRFPLFRYIMGVVSIMYIGLAFSRPDVVAAKYNIAHEEKLKVEDVRYMMNRMSIDVAPIIAGIDPRSDVDYNSKGIYENADNLEQSMYYYFSDIAQGNEGIFFRKANYSRIRAKLAADKYLELNDRSKEYDFEYRDYKY</sequence>
<gene>
    <name evidence="2" type="ORF">FYJ37_13920</name>
</gene>
<feature type="transmembrane region" description="Helical" evidence="1">
    <location>
        <begin position="257"/>
        <end position="283"/>
    </location>
</feature>
<evidence type="ECO:0000313" key="3">
    <source>
        <dbReference type="Proteomes" id="UP000462363"/>
    </source>
</evidence>
<feature type="transmembrane region" description="Helical" evidence="1">
    <location>
        <begin position="214"/>
        <end position="236"/>
    </location>
</feature>
<feature type="transmembrane region" description="Helical" evidence="1">
    <location>
        <begin position="331"/>
        <end position="350"/>
    </location>
</feature>
<feature type="transmembrane region" description="Helical" evidence="1">
    <location>
        <begin position="30"/>
        <end position="49"/>
    </location>
</feature>
<feature type="transmembrane region" description="Helical" evidence="1">
    <location>
        <begin position="393"/>
        <end position="411"/>
    </location>
</feature>
<keyword evidence="1" id="KW-1133">Transmembrane helix</keyword>
<feature type="transmembrane region" description="Helical" evidence="1">
    <location>
        <begin position="107"/>
        <end position="126"/>
    </location>
</feature>
<comment type="caution">
    <text evidence="2">The sequence shown here is derived from an EMBL/GenBank/DDBJ whole genome shotgun (WGS) entry which is preliminary data.</text>
</comment>
<feature type="transmembrane region" description="Helical" evidence="1">
    <location>
        <begin position="172"/>
        <end position="194"/>
    </location>
</feature>
<feature type="transmembrane region" description="Helical" evidence="1">
    <location>
        <begin position="84"/>
        <end position="101"/>
    </location>
</feature>
<proteinExistence type="predicted"/>
<dbReference type="EMBL" id="VUMB01000034">
    <property type="protein sequence ID" value="MSS41407.1"/>
    <property type="molecule type" value="Genomic_DNA"/>
</dbReference>
<dbReference type="Proteomes" id="UP000462363">
    <property type="component" value="Unassembled WGS sequence"/>
</dbReference>
<dbReference type="RefSeq" id="WP_154321891.1">
    <property type="nucleotide sequence ID" value="NZ_JBFQGK010000001.1"/>
</dbReference>
<evidence type="ECO:0000313" key="2">
    <source>
        <dbReference type="EMBL" id="MSS41407.1"/>
    </source>
</evidence>
<feature type="transmembrane region" description="Helical" evidence="1">
    <location>
        <begin position="303"/>
        <end position="324"/>
    </location>
</feature>
<dbReference type="InterPro" id="IPR025291">
    <property type="entry name" value="DUF4153"/>
</dbReference>
<dbReference type="AlphaFoldDB" id="A0A844FAT2"/>
<protein>
    <submittedName>
        <fullName evidence="2">DUF4173 domain-containing protein</fullName>
    </submittedName>
</protein>
<name>A0A844FAT2_CLOSV</name>
<keyword evidence="1" id="KW-0472">Membrane</keyword>
<accession>A0A844FAT2</accession>
<keyword evidence="1" id="KW-0812">Transmembrane</keyword>
<reference evidence="2 3" key="1">
    <citation type="submission" date="2019-08" db="EMBL/GenBank/DDBJ databases">
        <title>In-depth cultivation of the pig gut microbiome towards novel bacterial diversity and tailored functional studies.</title>
        <authorList>
            <person name="Wylensek D."/>
            <person name="Hitch T.C.A."/>
            <person name="Clavel T."/>
        </authorList>
    </citation>
    <scope>NUCLEOTIDE SEQUENCE [LARGE SCALE GENOMIC DNA]</scope>
    <source>
        <strain evidence="2 3">BL-389-WT-3D</strain>
    </source>
</reference>
<evidence type="ECO:0000256" key="1">
    <source>
        <dbReference type="SAM" id="Phobius"/>
    </source>
</evidence>